<keyword evidence="4" id="KW-0636">Prenylation</keyword>
<dbReference type="Gramene" id="KGN50059">
    <property type="protein sequence ID" value="KGN50059"/>
    <property type="gene ID" value="Csa_5G152240"/>
</dbReference>
<dbReference type="Gene3D" id="3.30.70.100">
    <property type="match status" value="1"/>
</dbReference>
<reference evidence="8 9" key="4">
    <citation type="journal article" date="2011" name="BMC Genomics">
        <title>RNA-Seq improves annotation of protein-coding genes in the cucumber genome.</title>
        <authorList>
            <person name="Li Z."/>
            <person name="Zhang Z."/>
            <person name="Yan P."/>
            <person name="Huang S."/>
            <person name="Fei Z."/>
            <person name="Lin K."/>
        </authorList>
    </citation>
    <scope>NUCLEOTIDE SEQUENCE [LARGE SCALE GENOMIC DNA]</scope>
    <source>
        <strain evidence="9">cv. 9930</strain>
    </source>
</reference>
<sequence>MRKVVVQLDVHDDKGKRKALKSVSVLQGIESIAMDIKDKKLTVIGDVDSVDVVAKVRKHWPNAEIVGPAKEEKKAPQDTKPKEKGESGKIETFLHCTKAMAVFLLDIVTAVCVV</sequence>
<keyword evidence="1" id="KW-0488">Methylation</keyword>
<dbReference type="GO" id="GO:0046872">
    <property type="term" value="F:metal ion binding"/>
    <property type="evidence" value="ECO:0007669"/>
    <property type="project" value="UniProtKB-KW"/>
</dbReference>
<evidence type="ECO:0000256" key="3">
    <source>
        <dbReference type="ARBA" id="ARBA00023288"/>
    </source>
</evidence>
<keyword evidence="3" id="KW-0449">Lipoprotein</keyword>
<feature type="domain" description="HMA" evidence="7">
    <location>
        <begin position="1"/>
        <end position="68"/>
    </location>
</feature>
<keyword evidence="2" id="KW-0479">Metal-binding</keyword>
<dbReference type="Proteomes" id="UP000029981">
    <property type="component" value="Chromosome 5"/>
</dbReference>
<dbReference type="AlphaFoldDB" id="A0A0A0KMH8"/>
<dbReference type="OrthoDB" id="1923658at2759"/>
<dbReference type="InterPro" id="IPR051863">
    <property type="entry name" value="HIPP"/>
</dbReference>
<dbReference type="Pfam" id="PF00403">
    <property type="entry name" value="HMA"/>
    <property type="match status" value="1"/>
</dbReference>
<dbReference type="eggNOG" id="KOG1603">
    <property type="taxonomic scope" value="Eukaryota"/>
</dbReference>
<feature type="compositionally biased region" description="Basic and acidic residues" evidence="6">
    <location>
        <begin position="69"/>
        <end position="88"/>
    </location>
</feature>
<keyword evidence="9" id="KW-1185">Reference proteome</keyword>
<evidence type="ECO:0000313" key="8">
    <source>
        <dbReference type="EMBL" id="KGN50059.1"/>
    </source>
</evidence>
<evidence type="ECO:0000256" key="2">
    <source>
        <dbReference type="ARBA" id="ARBA00022723"/>
    </source>
</evidence>
<dbReference type="KEGG" id="csv:101213766"/>
<accession>A0A0A0KMH8</accession>
<proteinExistence type="inferred from homology"/>
<evidence type="ECO:0000256" key="5">
    <source>
        <dbReference type="ARBA" id="ARBA00024045"/>
    </source>
</evidence>
<dbReference type="PANTHER" id="PTHR45811:SF50">
    <property type="entry name" value="HEAVY METAL-ASSOCIATED ISOPRENYLATED PLANT PROTEIN 12-RELATED"/>
    <property type="match status" value="1"/>
</dbReference>
<organism evidence="8 9">
    <name type="scientific">Cucumis sativus</name>
    <name type="common">Cucumber</name>
    <dbReference type="NCBI Taxonomy" id="3659"/>
    <lineage>
        <taxon>Eukaryota</taxon>
        <taxon>Viridiplantae</taxon>
        <taxon>Streptophyta</taxon>
        <taxon>Embryophyta</taxon>
        <taxon>Tracheophyta</taxon>
        <taxon>Spermatophyta</taxon>
        <taxon>Magnoliopsida</taxon>
        <taxon>eudicotyledons</taxon>
        <taxon>Gunneridae</taxon>
        <taxon>Pentapetalae</taxon>
        <taxon>rosids</taxon>
        <taxon>fabids</taxon>
        <taxon>Cucurbitales</taxon>
        <taxon>Cucurbitaceae</taxon>
        <taxon>Benincaseae</taxon>
        <taxon>Cucumis</taxon>
    </lineage>
</organism>
<dbReference type="InterPro" id="IPR006121">
    <property type="entry name" value="HMA_dom"/>
</dbReference>
<comment type="similarity">
    <text evidence="5">Belongs to the HIPP family.</text>
</comment>
<feature type="region of interest" description="Disordered" evidence="6">
    <location>
        <begin position="65"/>
        <end position="88"/>
    </location>
</feature>
<protein>
    <recommendedName>
        <fullName evidence="7">HMA domain-containing protein</fullName>
    </recommendedName>
</protein>
<reference evidence="8 9" key="1">
    <citation type="journal article" date="2009" name="Nat. Genet.">
        <title>The genome of the cucumber, Cucumis sativus L.</title>
        <authorList>
            <person name="Huang S."/>
            <person name="Li R."/>
            <person name="Zhang Z."/>
            <person name="Li L."/>
            <person name="Gu X."/>
            <person name="Fan W."/>
            <person name="Lucas W.J."/>
            <person name="Wang X."/>
            <person name="Xie B."/>
            <person name="Ni P."/>
            <person name="Ren Y."/>
            <person name="Zhu H."/>
            <person name="Li J."/>
            <person name="Lin K."/>
            <person name="Jin W."/>
            <person name="Fei Z."/>
            <person name="Li G."/>
            <person name="Staub J."/>
            <person name="Kilian A."/>
            <person name="van der Vossen E.A."/>
            <person name="Wu Y."/>
            <person name="Guo J."/>
            <person name="He J."/>
            <person name="Jia Z."/>
            <person name="Ren Y."/>
            <person name="Tian G."/>
            <person name="Lu Y."/>
            <person name="Ruan J."/>
            <person name="Qian W."/>
            <person name="Wang M."/>
            <person name="Huang Q."/>
            <person name="Li B."/>
            <person name="Xuan Z."/>
            <person name="Cao J."/>
            <person name="Asan"/>
            <person name="Wu Z."/>
            <person name="Zhang J."/>
            <person name="Cai Q."/>
            <person name="Bai Y."/>
            <person name="Zhao B."/>
            <person name="Han Y."/>
            <person name="Li Y."/>
            <person name="Li X."/>
            <person name="Wang S."/>
            <person name="Shi Q."/>
            <person name="Liu S."/>
            <person name="Cho W.K."/>
            <person name="Kim J.Y."/>
            <person name="Xu Y."/>
            <person name="Heller-Uszynska K."/>
            <person name="Miao H."/>
            <person name="Cheng Z."/>
            <person name="Zhang S."/>
            <person name="Wu J."/>
            <person name="Yang Y."/>
            <person name="Kang H."/>
            <person name="Li M."/>
            <person name="Liang H."/>
            <person name="Ren X."/>
            <person name="Shi Z."/>
            <person name="Wen M."/>
            <person name="Jian M."/>
            <person name="Yang H."/>
            <person name="Zhang G."/>
            <person name="Yang Z."/>
            <person name="Chen R."/>
            <person name="Liu S."/>
            <person name="Li J."/>
            <person name="Ma L."/>
            <person name="Liu H."/>
            <person name="Zhou Y."/>
            <person name="Zhao J."/>
            <person name="Fang X."/>
            <person name="Li G."/>
            <person name="Fang L."/>
            <person name="Li Y."/>
            <person name="Liu D."/>
            <person name="Zheng H."/>
            <person name="Zhang Y."/>
            <person name="Qin N."/>
            <person name="Li Z."/>
            <person name="Yang G."/>
            <person name="Yang S."/>
            <person name="Bolund L."/>
            <person name="Kristiansen K."/>
            <person name="Zheng H."/>
            <person name="Li S."/>
            <person name="Zhang X."/>
            <person name="Yang H."/>
            <person name="Wang J."/>
            <person name="Sun R."/>
            <person name="Zhang B."/>
            <person name="Jiang S."/>
            <person name="Wang J."/>
            <person name="Du Y."/>
            <person name="Li S."/>
        </authorList>
    </citation>
    <scope>NUCLEOTIDE SEQUENCE [LARGE SCALE GENOMIC DNA]</scope>
    <source>
        <strain evidence="9">cv. 9930</strain>
    </source>
</reference>
<dbReference type="PROSITE" id="PS50846">
    <property type="entry name" value="HMA_2"/>
    <property type="match status" value="1"/>
</dbReference>
<dbReference type="STRING" id="3659.A0A0A0KMH8"/>
<reference evidence="8 9" key="3">
    <citation type="journal article" date="2010" name="BMC Genomics">
        <title>Transcriptome sequencing and comparative analysis of cucumber flowers with different sex types.</title>
        <authorList>
            <person name="Guo S."/>
            <person name="Zheng Y."/>
            <person name="Joung J.G."/>
            <person name="Liu S."/>
            <person name="Zhang Z."/>
            <person name="Crasta O.R."/>
            <person name="Sobral B.W."/>
            <person name="Xu Y."/>
            <person name="Huang S."/>
            <person name="Fei Z."/>
        </authorList>
    </citation>
    <scope>NUCLEOTIDE SEQUENCE [LARGE SCALE GENOMIC DNA]</scope>
    <source>
        <strain evidence="9">cv. 9930</strain>
    </source>
</reference>
<gene>
    <name evidence="8" type="ORF">Csa_5G152240</name>
</gene>
<reference evidence="8 9" key="2">
    <citation type="journal article" date="2009" name="PLoS ONE">
        <title>An integrated genetic and cytogenetic map of the cucumber genome.</title>
        <authorList>
            <person name="Ren Y."/>
            <person name="Zhang Z."/>
            <person name="Liu J."/>
            <person name="Staub J.E."/>
            <person name="Han Y."/>
            <person name="Cheng Z."/>
            <person name="Li X."/>
            <person name="Lu J."/>
            <person name="Miao H."/>
            <person name="Kang H."/>
            <person name="Xie B."/>
            <person name="Gu X."/>
            <person name="Wang X."/>
            <person name="Du Y."/>
            <person name="Jin W."/>
            <person name="Huang S."/>
        </authorList>
    </citation>
    <scope>NUCLEOTIDE SEQUENCE [LARGE SCALE GENOMIC DNA]</scope>
    <source>
        <strain evidence="9">cv. 9930</strain>
    </source>
</reference>
<dbReference type="PANTHER" id="PTHR45811">
    <property type="entry name" value="COPPER TRANSPORT PROTEIN FAMILY-RELATED"/>
    <property type="match status" value="1"/>
</dbReference>
<evidence type="ECO:0000256" key="4">
    <source>
        <dbReference type="ARBA" id="ARBA00023289"/>
    </source>
</evidence>
<evidence type="ECO:0000313" key="9">
    <source>
        <dbReference type="Proteomes" id="UP000029981"/>
    </source>
</evidence>
<evidence type="ECO:0000259" key="7">
    <source>
        <dbReference type="PROSITE" id="PS50846"/>
    </source>
</evidence>
<evidence type="ECO:0000256" key="6">
    <source>
        <dbReference type="SAM" id="MobiDB-lite"/>
    </source>
</evidence>
<dbReference type="OMA" id="CTKAMAV"/>
<evidence type="ECO:0000256" key="1">
    <source>
        <dbReference type="ARBA" id="ARBA00022481"/>
    </source>
</evidence>
<name>A0A0A0KMH8_CUCSA</name>
<dbReference type="EMBL" id="CM002926">
    <property type="protein sequence ID" value="KGN50059.1"/>
    <property type="molecule type" value="Genomic_DNA"/>
</dbReference>